<dbReference type="EMBL" id="WTXG01000005">
    <property type="protein sequence ID" value="KAI0305531.1"/>
    <property type="molecule type" value="Genomic_DNA"/>
</dbReference>
<sequence>MKRIRQACKLIAKEPEPESNNRHQNGSIHDQWGISPHHFLSPAATHEKATRGGVLRHIRSAPFFLRDATATGNLPTPAAPSQIVSRGRPIRKDSKIARLLGVSDCSEINSRNDTDVVNSLPGFEELISPPLLPIGAEADADAHFFSGRPPGQGPPEIQVQARHPAPQHAHQPASLASSLSERHAVRTRTGVSQSAPYFSVDPDAQRPSRSQLRITHAKPGTFSARSRSHPPPGSSGSGNPTGTSSQPPFNSFIINTSQHASTSAHGTRPVDALAPRVRDAAVTPRKCHLNKYDPAPTPAPHLRKSSSSVTLSKKPCAETLRILTESASMKTGYPNVQTMATVPVWPPAPVLRPLQIVMPPRAEQSAFRAAAIETDKAYCKICDDRGLFDRGRSDRGHPTRRTERGADPHRSRYHQVEYHPMADYGYYPAQLN</sequence>
<comment type="caution">
    <text evidence="2">The sequence shown here is derived from an EMBL/GenBank/DDBJ whole genome shotgun (WGS) entry which is preliminary data.</text>
</comment>
<reference evidence="2" key="1">
    <citation type="journal article" date="2022" name="New Phytol.">
        <title>Evolutionary transition to the ectomycorrhizal habit in the genomes of a hyperdiverse lineage of mushroom-forming fungi.</title>
        <authorList>
            <person name="Looney B."/>
            <person name="Miyauchi S."/>
            <person name="Morin E."/>
            <person name="Drula E."/>
            <person name="Courty P.E."/>
            <person name="Kohler A."/>
            <person name="Kuo A."/>
            <person name="LaButti K."/>
            <person name="Pangilinan J."/>
            <person name="Lipzen A."/>
            <person name="Riley R."/>
            <person name="Andreopoulos W."/>
            <person name="He G."/>
            <person name="Johnson J."/>
            <person name="Nolan M."/>
            <person name="Tritt A."/>
            <person name="Barry K.W."/>
            <person name="Grigoriev I.V."/>
            <person name="Nagy L.G."/>
            <person name="Hibbett D."/>
            <person name="Henrissat B."/>
            <person name="Matheny P.B."/>
            <person name="Labbe J."/>
            <person name="Martin F.M."/>
        </authorList>
    </citation>
    <scope>NUCLEOTIDE SEQUENCE</scope>
    <source>
        <strain evidence="2">BPL690</strain>
    </source>
</reference>
<evidence type="ECO:0000313" key="2">
    <source>
        <dbReference type="EMBL" id="KAI0305531.1"/>
    </source>
</evidence>
<accession>A0AAD4M808</accession>
<feature type="region of interest" description="Disordered" evidence="1">
    <location>
        <begin position="389"/>
        <end position="411"/>
    </location>
</feature>
<feature type="compositionally biased region" description="Low complexity" evidence="1">
    <location>
        <begin position="237"/>
        <end position="248"/>
    </location>
</feature>
<protein>
    <submittedName>
        <fullName evidence="2">Uncharacterized protein</fullName>
    </submittedName>
</protein>
<keyword evidence="3" id="KW-1185">Reference proteome</keyword>
<feature type="region of interest" description="Disordered" evidence="1">
    <location>
        <begin position="258"/>
        <end position="277"/>
    </location>
</feature>
<evidence type="ECO:0000256" key="1">
    <source>
        <dbReference type="SAM" id="MobiDB-lite"/>
    </source>
</evidence>
<evidence type="ECO:0000313" key="3">
    <source>
        <dbReference type="Proteomes" id="UP001203297"/>
    </source>
</evidence>
<feature type="region of interest" description="Disordered" evidence="1">
    <location>
        <begin position="142"/>
        <end position="252"/>
    </location>
</feature>
<dbReference type="AlphaFoldDB" id="A0AAD4M808"/>
<name>A0AAD4M808_9AGAM</name>
<feature type="compositionally biased region" description="Basic and acidic residues" evidence="1">
    <location>
        <begin position="11"/>
        <end position="21"/>
    </location>
</feature>
<feature type="region of interest" description="Disordered" evidence="1">
    <location>
        <begin position="11"/>
        <end position="38"/>
    </location>
</feature>
<organism evidence="2 3">
    <name type="scientific">Multifurca ochricompacta</name>
    <dbReference type="NCBI Taxonomy" id="376703"/>
    <lineage>
        <taxon>Eukaryota</taxon>
        <taxon>Fungi</taxon>
        <taxon>Dikarya</taxon>
        <taxon>Basidiomycota</taxon>
        <taxon>Agaricomycotina</taxon>
        <taxon>Agaricomycetes</taxon>
        <taxon>Russulales</taxon>
        <taxon>Russulaceae</taxon>
        <taxon>Multifurca</taxon>
    </lineage>
</organism>
<proteinExistence type="predicted"/>
<dbReference type="Proteomes" id="UP001203297">
    <property type="component" value="Unassembled WGS sequence"/>
</dbReference>
<feature type="region of interest" description="Disordered" evidence="1">
    <location>
        <begin position="288"/>
        <end position="310"/>
    </location>
</feature>
<gene>
    <name evidence="2" type="ORF">B0F90DRAFT_1698792</name>
</gene>